<proteinExistence type="predicted"/>
<dbReference type="STRING" id="626940.BHW43_07700"/>
<name>A0A1Q6R436_9FIRM</name>
<dbReference type="Gene3D" id="3.30.70.20">
    <property type="match status" value="1"/>
</dbReference>
<dbReference type="AlphaFoldDB" id="A0A1Q6R436"/>
<comment type="caution">
    <text evidence="1">The sequence shown here is derived from an EMBL/GenBank/DDBJ whole genome shotgun (WGS) entry which is preliminary data.</text>
</comment>
<evidence type="ECO:0000313" key="1">
    <source>
        <dbReference type="EMBL" id="OLA37050.1"/>
    </source>
</evidence>
<protein>
    <recommendedName>
        <fullName evidence="3">Ferredoxin</fullName>
    </recommendedName>
</protein>
<dbReference type="EMBL" id="MNTG01000034">
    <property type="protein sequence ID" value="OLA37050.1"/>
    <property type="molecule type" value="Genomic_DNA"/>
</dbReference>
<gene>
    <name evidence="1" type="ORF">BHW43_07700</name>
</gene>
<evidence type="ECO:0008006" key="3">
    <source>
        <dbReference type="Google" id="ProtNLM"/>
    </source>
</evidence>
<accession>A0A1Q6R436</accession>
<reference evidence="1 2" key="1">
    <citation type="journal article" date="2016" name="Nat. Biotechnol.">
        <title>Measurement of bacterial replication rates in microbial communities.</title>
        <authorList>
            <person name="Brown C.T."/>
            <person name="Olm M.R."/>
            <person name="Thomas B.C."/>
            <person name="Banfield J.F."/>
        </authorList>
    </citation>
    <scope>NUCLEOTIDE SEQUENCE [LARGE SCALE GENOMIC DNA]</scope>
    <source>
        <strain evidence="1">46_33</strain>
    </source>
</reference>
<evidence type="ECO:0000313" key="2">
    <source>
        <dbReference type="Proteomes" id="UP000186777"/>
    </source>
</evidence>
<dbReference type="RefSeq" id="WP_303680100.1">
    <property type="nucleotide sequence ID" value="NZ_MNTG01000034.1"/>
</dbReference>
<dbReference type="Proteomes" id="UP000186777">
    <property type="component" value="Unassembled WGS sequence"/>
</dbReference>
<sequence>MKKFVVSEKCIACGNCLLETKLLQEDAEGKAVPANGGYFSDDFLAKAEEIVAACHVQALSIAEGAGADLSKLPEKLQNALAKITVPKVSREDVKMHAQDYRMTCSYPQGEYRYDYSSESRAMSAAENEFDRICYSQYKKLILEVFVQYKEDKLRKFYTFDESGFWGQINKQYTDVLQEFAGAATAGGIKLPADFKEFAVFPGGSANEKDSVLVYMLNVRLKEFEDRGCEDVMRELRDIPHTSRSDYRIDMDYDDMEVYAGTSFFGNDKYEDKYCYKDVYKACEDFMGDLKNAINYVDYDSQVFDSIDTALKDYKERVQKEIAKKVALLSKAVANSKAALLNSGVGDSKAALLK</sequence>
<organism evidence="1 2">
    <name type="scientific">Phascolarctobacterium succinatutens</name>
    <dbReference type="NCBI Taxonomy" id="626940"/>
    <lineage>
        <taxon>Bacteria</taxon>
        <taxon>Bacillati</taxon>
        <taxon>Bacillota</taxon>
        <taxon>Negativicutes</taxon>
        <taxon>Acidaminococcales</taxon>
        <taxon>Acidaminococcaceae</taxon>
        <taxon>Phascolarctobacterium</taxon>
    </lineage>
</organism>